<dbReference type="Gene3D" id="3.40.50.150">
    <property type="entry name" value="Vaccinia Virus protein VP39"/>
    <property type="match status" value="1"/>
</dbReference>
<dbReference type="CDD" id="cd02440">
    <property type="entry name" value="AdoMet_MTases"/>
    <property type="match status" value="1"/>
</dbReference>
<dbReference type="Pfam" id="PF06962">
    <property type="entry name" value="rRNA_methylase"/>
    <property type="match status" value="1"/>
</dbReference>
<evidence type="ECO:0000313" key="2">
    <source>
        <dbReference type="Proteomes" id="UP001237156"/>
    </source>
</evidence>
<gene>
    <name evidence="1" type="ORF">QB898_05505</name>
</gene>
<dbReference type="SUPFAM" id="SSF53335">
    <property type="entry name" value="S-adenosyl-L-methionine-dependent methyltransferases"/>
    <property type="match status" value="1"/>
</dbReference>
<reference evidence="1 2" key="1">
    <citation type="submission" date="2023-04" db="EMBL/GenBank/DDBJ databases">
        <title>Ottowia paracancer sp. nov., isolated from human stomach.</title>
        <authorList>
            <person name="Song Y."/>
        </authorList>
    </citation>
    <scope>NUCLEOTIDE SEQUENCE [LARGE SCALE GENOMIC DNA]</scope>
    <source>
        <strain evidence="1 2">10c7w1</strain>
    </source>
</reference>
<dbReference type="GO" id="GO:0032259">
    <property type="term" value="P:methylation"/>
    <property type="evidence" value="ECO:0007669"/>
    <property type="project" value="UniProtKB-KW"/>
</dbReference>
<dbReference type="InterPro" id="IPR029063">
    <property type="entry name" value="SAM-dependent_MTases_sf"/>
</dbReference>
<dbReference type="InterPro" id="IPR010719">
    <property type="entry name" value="MnmM_MeTrfase"/>
</dbReference>
<sequence>MLNAREFSHRLLQEVITPASTVIDATAGNGHDTLFLARLAPAGRVYAFDIQAAAIEQTRQRLARHALAWPTEPAAPVTLIHDSHARLDRHLPADEAVCAAIFNLGYLPGSDKSVITQGESTWRAVESIQARLRPGGRIAIVAYHGHDGGADEMALLQRRLAALDARQWQVLQYQFINQPNCPPVCFGISKKAPERG</sequence>
<keyword evidence="1" id="KW-0489">Methyltransferase</keyword>
<keyword evidence="2" id="KW-1185">Reference proteome</keyword>
<protein>
    <submittedName>
        <fullName evidence="1">Class I SAM-dependent methyltransferase</fullName>
    </submittedName>
</protein>
<proteinExistence type="predicted"/>
<evidence type="ECO:0000313" key="1">
    <source>
        <dbReference type="EMBL" id="MDG9699182.1"/>
    </source>
</evidence>
<dbReference type="PANTHER" id="PTHR35276">
    <property type="entry name" value="S-ADENOSYL-L-METHIONINE-DEPENDENT METHYLTRANSFERASES SUPERFAMILY PROTEIN"/>
    <property type="match status" value="1"/>
</dbReference>
<comment type="caution">
    <text evidence="1">The sequence shown here is derived from an EMBL/GenBank/DDBJ whole genome shotgun (WGS) entry which is preliminary data.</text>
</comment>
<dbReference type="PANTHER" id="PTHR35276:SF1">
    <property type="entry name" value="TRNA (MNM(5)S(2)U34)-METHYLTRANSFERASE, CHLOROPLASTIC"/>
    <property type="match status" value="1"/>
</dbReference>
<organism evidence="1 2">
    <name type="scientific">Ottowia cancrivicina</name>
    <dbReference type="NCBI Taxonomy" id="3040346"/>
    <lineage>
        <taxon>Bacteria</taxon>
        <taxon>Pseudomonadati</taxon>
        <taxon>Pseudomonadota</taxon>
        <taxon>Betaproteobacteria</taxon>
        <taxon>Burkholderiales</taxon>
        <taxon>Comamonadaceae</taxon>
        <taxon>Ottowia</taxon>
    </lineage>
</organism>
<dbReference type="Proteomes" id="UP001237156">
    <property type="component" value="Unassembled WGS sequence"/>
</dbReference>
<dbReference type="GO" id="GO:0008168">
    <property type="term" value="F:methyltransferase activity"/>
    <property type="evidence" value="ECO:0007669"/>
    <property type="project" value="UniProtKB-KW"/>
</dbReference>
<dbReference type="RefSeq" id="WP_279524126.1">
    <property type="nucleotide sequence ID" value="NZ_JARVII010000008.1"/>
</dbReference>
<keyword evidence="1" id="KW-0808">Transferase</keyword>
<dbReference type="AlphaFoldDB" id="A0AAW6RKA4"/>
<name>A0AAW6RKA4_9BURK</name>
<dbReference type="EMBL" id="JARVII010000008">
    <property type="protein sequence ID" value="MDG9699182.1"/>
    <property type="molecule type" value="Genomic_DNA"/>
</dbReference>
<accession>A0AAW6RKA4</accession>